<dbReference type="GO" id="GO:0000122">
    <property type="term" value="P:negative regulation of transcription by RNA polymerase II"/>
    <property type="evidence" value="ECO:0007669"/>
    <property type="project" value="TreeGrafter"/>
</dbReference>
<dbReference type="FunFam" id="3.30.40.10:FF:000033">
    <property type="entry name" value="Polycomb group RING finger protein 3"/>
    <property type="match status" value="1"/>
</dbReference>
<dbReference type="InterPro" id="IPR013083">
    <property type="entry name" value="Znf_RING/FYVE/PHD"/>
</dbReference>
<dbReference type="Pfam" id="PF00097">
    <property type="entry name" value="zf-C3HC4"/>
    <property type="match status" value="1"/>
</dbReference>
<dbReference type="FunFam" id="3.10.20.90:FF:000784">
    <property type="entry name" value="Predicted protein"/>
    <property type="match status" value="1"/>
</dbReference>
<dbReference type="PANTHER" id="PTHR10825:SF29">
    <property type="entry name" value="POLYCOMB GROUP RING FINGER PROTEIN 1"/>
    <property type="match status" value="1"/>
</dbReference>
<dbReference type="STRING" id="35525.A0A164X7B2"/>
<dbReference type="PROSITE" id="PS00518">
    <property type="entry name" value="ZF_RING_1"/>
    <property type="match status" value="1"/>
</dbReference>
<dbReference type="Proteomes" id="UP000076858">
    <property type="component" value="Unassembled WGS sequence"/>
</dbReference>
<dbReference type="InterPro" id="IPR001841">
    <property type="entry name" value="Znf_RING"/>
</dbReference>
<feature type="compositionally biased region" description="Low complexity" evidence="7">
    <location>
        <begin position="585"/>
        <end position="606"/>
    </location>
</feature>
<keyword evidence="10" id="KW-1185">Reference proteome</keyword>
<keyword evidence="2" id="KW-0479">Metal-binding</keyword>
<dbReference type="GO" id="GO:1990841">
    <property type="term" value="F:promoter-specific chromatin binding"/>
    <property type="evidence" value="ECO:0007669"/>
    <property type="project" value="TreeGrafter"/>
</dbReference>
<protein>
    <submittedName>
        <fullName evidence="9">Lethal (3) 73Ah</fullName>
    </submittedName>
</protein>
<keyword evidence="4" id="KW-0862">Zinc</keyword>
<evidence type="ECO:0000256" key="6">
    <source>
        <dbReference type="PROSITE-ProRule" id="PRU00175"/>
    </source>
</evidence>
<dbReference type="Gene3D" id="3.10.20.90">
    <property type="entry name" value="Phosphatidylinositol 3-kinase Catalytic Subunit, Chain A, domain 1"/>
    <property type="match status" value="1"/>
</dbReference>
<keyword evidence="3 6" id="KW-0863">Zinc-finger</keyword>
<keyword evidence="5" id="KW-0539">Nucleus</keyword>
<dbReference type="GO" id="GO:0035102">
    <property type="term" value="C:PRC1 complex"/>
    <property type="evidence" value="ECO:0007669"/>
    <property type="project" value="TreeGrafter"/>
</dbReference>
<evidence type="ECO:0000256" key="5">
    <source>
        <dbReference type="ARBA" id="ARBA00023242"/>
    </source>
</evidence>
<reference evidence="9 10" key="1">
    <citation type="submission" date="2016-03" db="EMBL/GenBank/DDBJ databases">
        <title>EvidentialGene: Evidence-directed Construction of Genes on Genomes.</title>
        <authorList>
            <person name="Gilbert D.G."/>
            <person name="Choi J.-H."/>
            <person name="Mockaitis K."/>
            <person name="Colbourne J."/>
            <person name="Pfrender M."/>
        </authorList>
    </citation>
    <scope>NUCLEOTIDE SEQUENCE [LARGE SCALE GENOMIC DNA]</scope>
    <source>
        <strain evidence="9 10">Xinb3</strain>
        <tissue evidence="9">Complete organism</tissue>
    </source>
</reference>
<evidence type="ECO:0000313" key="9">
    <source>
        <dbReference type="EMBL" id="KZS13939.1"/>
    </source>
</evidence>
<dbReference type="EMBL" id="LRGB01001005">
    <property type="protein sequence ID" value="KZS13939.1"/>
    <property type="molecule type" value="Genomic_DNA"/>
</dbReference>
<evidence type="ECO:0000259" key="8">
    <source>
        <dbReference type="PROSITE" id="PS50089"/>
    </source>
</evidence>
<dbReference type="InterPro" id="IPR018957">
    <property type="entry name" value="Znf_C3HC4_RING-type"/>
</dbReference>
<proteinExistence type="predicted"/>
<dbReference type="SUPFAM" id="SSF57850">
    <property type="entry name" value="RING/U-box"/>
    <property type="match status" value="1"/>
</dbReference>
<dbReference type="Pfam" id="PF16207">
    <property type="entry name" value="RAWUL"/>
    <property type="match status" value="1"/>
</dbReference>
<dbReference type="AlphaFoldDB" id="A0A164X7B2"/>
<gene>
    <name evidence="9" type="ORF">APZ42_020569</name>
</gene>
<evidence type="ECO:0000256" key="3">
    <source>
        <dbReference type="ARBA" id="ARBA00022771"/>
    </source>
</evidence>
<name>A0A164X7B2_9CRUS</name>
<evidence type="ECO:0000256" key="2">
    <source>
        <dbReference type="ARBA" id="ARBA00022723"/>
    </source>
</evidence>
<dbReference type="PROSITE" id="PS50089">
    <property type="entry name" value="ZF_RING_2"/>
    <property type="match status" value="1"/>
</dbReference>
<comment type="subcellular location">
    <subcellularLocation>
        <location evidence="1">Nucleus</location>
    </subcellularLocation>
</comment>
<dbReference type="InterPro" id="IPR032443">
    <property type="entry name" value="RAWUL"/>
</dbReference>
<dbReference type="GO" id="GO:0008270">
    <property type="term" value="F:zinc ion binding"/>
    <property type="evidence" value="ECO:0007669"/>
    <property type="project" value="UniProtKB-KW"/>
</dbReference>
<evidence type="ECO:0000256" key="1">
    <source>
        <dbReference type="ARBA" id="ARBA00004123"/>
    </source>
</evidence>
<evidence type="ECO:0000313" key="10">
    <source>
        <dbReference type="Proteomes" id="UP000076858"/>
    </source>
</evidence>
<accession>A0A164X7B2</accession>
<feature type="compositionally biased region" description="Basic and acidic residues" evidence="7">
    <location>
        <begin position="524"/>
        <end position="553"/>
    </location>
</feature>
<comment type="caution">
    <text evidence="9">The sequence shown here is derived from an EMBL/GenBank/DDBJ whole genome shotgun (WGS) entry which is preliminary data.</text>
</comment>
<dbReference type="OrthoDB" id="1305878at2759"/>
<feature type="domain" description="RING-type" evidence="8">
    <location>
        <begin position="168"/>
        <end position="207"/>
    </location>
</feature>
<feature type="region of interest" description="Disordered" evidence="7">
    <location>
        <begin position="521"/>
        <end position="622"/>
    </location>
</feature>
<organism evidence="9 10">
    <name type="scientific">Daphnia magna</name>
    <dbReference type="NCBI Taxonomy" id="35525"/>
    <lineage>
        <taxon>Eukaryota</taxon>
        <taxon>Metazoa</taxon>
        <taxon>Ecdysozoa</taxon>
        <taxon>Arthropoda</taxon>
        <taxon>Crustacea</taxon>
        <taxon>Branchiopoda</taxon>
        <taxon>Diplostraca</taxon>
        <taxon>Cladocera</taxon>
        <taxon>Anomopoda</taxon>
        <taxon>Daphniidae</taxon>
        <taxon>Daphnia</taxon>
    </lineage>
</organism>
<sequence>MAMLFSHPSPKARLESSPSLWIPPSIAIGCSCPPSNPSGCVYLPVAGGKKGRTTLTHHPECVPHQERTRRSEFILFQTDGGRRSKNLVEKAVQFVYARVCVCMFNLKTVCLAKTNLENVYSVTVNLLELSFLNDVGYETSHHESKMNESTGDVKPNPNVGDVNCHLICTVCQGYLVDATTITECLHSFCRSCVVPHVAEFHQCPSCSVPLSTTKPFSQLRRDYTLQSIVYKMIPRLARNELERRRKFRLERSDATTMADDNKTEECYLQSFFAPNDPISMSLEYAEPNCEFGLRANLGKDGPETGSQHRRFFRCPADLPIGHLVKFLRNKFNVTDPATHKLEILYNGRPLAPEYKLSDVAYIFSWKEREPLRLWYRISPTVAKEEETIQRKTTPEEIKTKGNQRASLVDITSKRSWQCNGKDERLAKRRKRPSAQKIAKIQRATTESVDSLVVPPAKTIFDEARTTEFSCSTPIPPTGSVTSVETCEITESNKIHNWLPKAVFDLDDRALFAKRLQRITNPSEFRPEEKEAAPPSIEKSDKKDPEPPVVDKDAQLIPLRICVTPEPPTASGHHGPEDEIHDSIGALDLSGSKGDSSDASSPLSAGSCRSIASPVGPSTKMGPHPYFMTPSAVYHHVQQQDPAQSMAVLAAAAQQSTNKRNSSRSEDDVHKAWDLFHIRPSTAHSSQPAIHQSLLNLLNSKQK</sequence>
<dbReference type="SMART" id="SM00184">
    <property type="entry name" value="RING"/>
    <property type="match status" value="1"/>
</dbReference>
<evidence type="ECO:0000256" key="7">
    <source>
        <dbReference type="SAM" id="MobiDB-lite"/>
    </source>
</evidence>
<evidence type="ECO:0000256" key="4">
    <source>
        <dbReference type="ARBA" id="ARBA00022833"/>
    </source>
</evidence>
<dbReference type="PANTHER" id="PTHR10825">
    <property type="entry name" value="RING FINGER DOMAIN-CONTAINING, POLYCOMB GROUP COMPONENT"/>
    <property type="match status" value="1"/>
</dbReference>
<dbReference type="CDD" id="cd17082">
    <property type="entry name" value="RAWUL_PCGF2_like"/>
    <property type="match status" value="1"/>
</dbReference>
<dbReference type="InterPro" id="IPR017907">
    <property type="entry name" value="Znf_RING_CS"/>
</dbReference>
<dbReference type="Gene3D" id="3.30.40.10">
    <property type="entry name" value="Zinc/RING finger domain, C3HC4 (zinc finger)"/>
    <property type="match status" value="1"/>
</dbReference>